<evidence type="ECO:0000313" key="2">
    <source>
        <dbReference type="EMBL" id="KAL0098548.1"/>
    </source>
</evidence>
<sequence length="97" mass="11506">MTLLRILLSELFPQRTLESIKARRRRPDHREMVLSLLKDIEENLAEEENDVVEIPESNPILEFLEALPKPKLKSRTIYSEQKKIKKIRIRKNTKPMA</sequence>
<accession>A0AAW2E4G1</accession>
<dbReference type="AlphaFoldDB" id="A0AAW2E4G1"/>
<protein>
    <submittedName>
        <fullName evidence="2">Uncharacterized protein</fullName>
    </submittedName>
</protein>
<dbReference type="EMBL" id="JADYXP020000052">
    <property type="protein sequence ID" value="KAL0098548.1"/>
    <property type="molecule type" value="Genomic_DNA"/>
</dbReference>
<proteinExistence type="predicted"/>
<organism evidence="2 3">
    <name type="scientific">Cardiocondyla obscurior</name>
    <dbReference type="NCBI Taxonomy" id="286306"/>
    <lineage>
        <taxon>Eukaryota</taxon>
        <taxon>Metazoa</taxon>
        <taxon>Ecdysozoa</taxon>
        <taxon>Arthropoda</taxon>
        <taxon>Hexapoda</taxon>
        <taxon>Insecta</taxon>
        <taxon>Pterygota</taxon>
        <taxon>Neoptera</taxon>
        <taxon>Endopterygota</taxon>
        <taxon>Hymenoptera</taxon>
        <taxon>Apocrita</taxon>
        <taxon>Aculeata</taxon>
        <taxon>Formicoidea</taxon>
        <taxon>Formicidae</taxon>
        <taxon>Myrmicinae</taxon>
        <taxon>Cardiocondyla</taxon>
    </lineage>
</organism>
<dbReference type="Proteomes" id="UP001430953">
    <property type="component" value="Unassembled WGS sequence"/>
</dbReference>
<keyword evidence="3" id="KW-1185">Reference proteome</keyword>
<dbReference type="EMBL" id="JADYXP020000057">
    <property type="protein sequence ID" value="KAL0098497.1"/>
    <property type="molecule type" value="Genomic_DNA"/>
</dbReference>
<evidence type="ECO:0000313" key="3">
    <source>
        <dbReference type="Proteomes" id="UP001430953"/>
    </source>
</evidence>
<name>A0AAW2E4G1_9HYME</name>
<evidence type="ECO:0000313" key="1">
    <source>
        <dbReference type="EMBL" id="KAL0098497.1"/>
    </source>
</evidence>
<reference evidence="2 3" key="1">
    <citation type="submission" date="2023-03" db="EMBL/GenBank/DDBJ databases">
        <title>High recombination rates correlate with genetic variation in Cardiocondyla obscurior ants.</title>
        <authorList>
            <person name="Errbii M."/>
        </authorList>
    </citation>
    <scope>NUCLEOTIDE SEQUENCE [LARGE SCALE GENOMIC DNA]</scope>
    <source>
        <strain evidence="2">Alpha-2009</strain>
        <tissue evidence="2">Whole body</tissue>
    </source>
</reference>
<gene>
    <name evidence="1" type="ORF">PUN28_020453</name>
    <name evidence="2" type="ORF">PUN28_020504</name>
</gene>
<comment type="caution">
    <text evidence="2">The sequence shown here is derived from an EMBL/GenBank/DDBJ whole genome shotgun (WGS) entry which is preliminary data.</text>
</comment>